<gene>
    <name evidence="1" type="ORF">EJ065_0431</name>
</gene>
<name>A0A410RJP2_CORCK</name>
<evidence type="ECO:0000313" key="2">
    <source>
        <dbReference type="Proteomes" id="UP000288758"/>
    </source>
</evidence>
<dbReference type="Proteomes" id="UP000288758">
    <property type="component" value="Chromosome"/>
</dbReference>
<reference evidence="1 2" key="1">
    <citation type="submission" date="2018-12" db="EMBL/GenBank/DDBJ databases">
        <title>Complete Genome Sequence of the Corallopyronin A producing Myxobacterium Corallococcus coralloides B035.</title>
        <authorList>
            <person name="Bouhired S.M."/>
            <person name="Rupp O."/>
            <person name="Blom J."/>
            <person name="Schaeberle T.F."/>
            <person name="Kehraus S."/>
            <person name="Schiefer A."/>
            <person name="Pfarr K."/>
            <person name="Goesmann A."/>
            <person name="Hoerauf A."/>
            <person name="Koenig G.M."/>
        </authorList>
    </citation>
    <scope>NUCLEOTIDE SEQUENCE [LARGE SCALE GENOMIC DNA]</scope>
    <source>
        <strain evidence="1 2">B035</strain>
    </source>
</reference>
<evidence type="ECO:0000313" key="1">
    <source>
        <dbReference type="EMBL" id="QAT82038.1"/>
    </source>
</evidence>
<protein>
    <submittedName>
        <fullName evidence="1">Uncharacterized protein</fullName>
    </submittedName>
</protein>
<dbReference type="RefSeq" id="WP_205694719.1">
    <property type="nucleotide sequence ID" value="NZ_CP034669.1"/>
</dbReference>
<accession>A0A410RJP2</accession>
<sequence length="216" mass="24971">MMYALATDVSHIKEDEEIYDAHLIEFDGFECATFRDPAIDYQRQQGAPEVMEFVGNLERIAGLDHLFTAPMGWLLLSRRMVRVLEEVGPFRHRLIPTVIYSERIKHLVSKGYPRRRTWHSVTDPALKNEDFVILQLLEQIDCLDRERTLVKGVPFHQCGEELLGEDDAEPLVLRPPPGGFPPVFFVPELAYYCYTEEARQACDQAGLKGLWWRPQP</sequence>
<proteinExistence type="predicted"/>
<dbReference type="EMBL" id="CP034669">
    <property type="protein sequence ID" value="QAT82038.1"/>
    <property type="molecule type" value="Genomic_DNA"/>
</dbReference>
<dbReference type="AlphaFoldDB" id="A0A410RJP2"/>
<organism evidence="1 2">
    <name type="scientific">Corallococcus coralloides</name>
    <name type="common">Myxococcus coralloides</name>
    <dbReference type="NCBI Taxonomy" id="184914"/>
    <lineage>
        <taxon>Bacteria</taxon>
        <taxon>Pseudomonadati</taxon>
        <taxon>Myxococcota</taxon>
        <taxon>Myxococcia</taxon>
        <taxon>Myxococcales</taxon>
        <taxon>Cystobacterineae</taxon>
        <taxon>Myxococcaceae</taxon>
        <taxon>Corallococcus</taxon>
    </lineage>
</organism>